<evidence type="ECO:0000256" key="2">
    <source>
        <dbReference type="ARBA" id="ARBA00022475"/>
    </source>
</evidence>
<sequence>MKLLQSILEKILKSDLPKEERTRLVKGLIHSFIIQGISIVMVFTGNYLLVKFFGAEIYGVYVHVFNWISVLTVLAMGGQEDIVLSRMPKYMAQNNRLQIGAIIRHSNTRVAINSILISGLFLLLIQLFPVPTLSKYRPQFMVAAGTIYLSVFLTFNQYVLQALNHIRLSQVTERLLKPFVFTLFIAGAGWLSIAVDASRLIGIALINLVICALVLLWLVIKKTKPYFSKGTERYKGEGVSKQAFYFLSISLLQLLATRIGMLIMPYFIEEKNIGIFNIAARFSDIIIYPFYLLHSMLPQLFAKHHSAELSYKQKLYSESTWIIMITSLPLLATNIVVGPWLLGHLFGSEFTAGYPALVLMSASNALFGIFGPANTILMMQGKEKQSAFALVVNVILLTVLSRLLIPTQGVTGVAWAMLISNILYNILLAIFARYHTGVMSPFFIPFAKRYRV</sequence>
<evidence type="ECO:0000256" key="5">
    <source>
        <dbReference type="ARBA" id="ARBA00023136"/>
    </source>
</evidence>
<dbReference type="InterPro" id="IPR050833">
    <property type="entry name" value="Poly_Biosynth_Transport"/>
</dbReference>
<comment type="subcellular location">
    <subcellularLocation>
        <location evidence="1">Cell membrane</location>
        <topology evidence="1">Multi-pass membrane protein</topology>
    </subcellularLocation>
</comment>
<dbReference type="AlphaFoldDB" id="A0A1V9FVZ0"/>
<keyword evidence="5 6" id="KW-0472">Membrane</keyword>
<feature type="transmembrane region" description="Helical" evidence="6">
    <location>
        <begin position="110"/>
        <end position="128"/>
    </location>
</feature>
<feature type="transmembrane region" description="Helical" evidence="6">
    <location>
        <begin position="411"/>
        <end position="432"/>
    </location>
</feature>
<organism evidence="7 8">
    <name type="scientific">Niastella vici</name>
    <dbReference type="NCBI Taxonomy" id="1703345"/>
    <lineage>
        <taxon>Bacteria</taxon>
        <taxon>Pseudomonadati</taxon>
        <taxon>Bacteroidota</taxon>
        <taxon>Chitinophagia</taxon>
        <taxon>Chitinophagales</taxon>
        <taxon>Chitinophagaceae</taxon>
        <taxon>Niastella</taxon>
    </lineage>
</organism>
<feature type="transmembrane region" description="Helical" evidence="6">
    <location>
        <begin position="387"/>
        <end position="405"/>
    </location>
</feature>
<gene>
    <name evidence="7" type="ORF">A3860_27950</name>
</gene>
<dbReference type="OrthoDB" id="625929at2"/>
<evidence type="ECO:0000256" key="1">
    <source>
        <dbReference type="ARBA" id="ARBA00004651"/>
    </source>
</evidence>
<proteinExistence type="predicted"/>
<dbReference type="GO" id="GO:0005886">
    <property type="term" value="C:plasma membrane"/>
    <property type="evidence" value="ECO:0007669"/>
    <property type="project" value="UniProtKB-SubCell"/>
</dbReference>
<dbReference type="STRING" id="1703345.A3860_27950"/>
<feature type="transmembrane region" description="Helical" evidence="6">
    <location>
        <begin position="321"/>
        <end position="342"/>
    </location>
</feature>
<dbReference type="Proteomes" id="UP000192796">
    <property type="component" value="Unassembled WGS sequence"/>
</dbReference>
<keyword evidence="2" id="KW-1003">Cell membrane</keyword>
<comment type="caution">
    <text evidence="7">The sequence shown here is derived from an EMBL/GenBank/DDBJ whole genome shotgun (WGS) entry which is preliminary data.</text>
</comment>
<evidence type="ECO:0000313" key="8">
    <source>
        <dbReference type="Proteomes" id="UP000192796"/>
    </source>
</evidence>
<reference evidence="7 8" key="1">
    <citation type="submission" date="2016-03" db="EMBL/GenBank/DDBJ databases">
        <title>Niastella vici sp. nov., isolated from farmland soil.</title>
        <authorList>
            <person name="Chen L."/>
            <person name="Wang D."/>
            <person name="Yang S."/>
            <person name="Wang G."/>
        </authorList>
    </citation>
    <scope>NUCLEOTIDE SEQUENCE [LARGE SCALE GENOMIC DNA]</scope>
    <source>
        <strain evidence="7 8">DJ57</strain>
    </source>
</reference>
<feature type="transmembrane region" description="Helical" evidence="6">
    <location>
        <begin position="28"/>
        <end position="49"/>
    </location>
</feature>
<feature type="transmembrane region" description="Helical" evidence="6">
    <location>
        <begin position="55"/>
        <end position="77"/>
    </location>
</feature>
<evidence type="ECO:0000256" key="6">
    <source>
        <dbReference type="SAM" id="Phobius"/>
    </source>
</evidence>
<accession>A0A1V9FVZ0</accession>
<evidence type="ECO:0000256" key="3">
    <source>
        <dbReference type="ARBA" id="ARBA00022692"/>
    </source>
</evidence>
<evidence type="ECO:0000313" key="7">
    <source>
        <dbReference type="EMBL" id="OQP62529.1"/>
    </source>
</evidence>
<feature type="transmembrane region" description="Helical" evidence="6">
    <location>
        <begin position="200"/>
        <end position="220"/>
    </location>
</feature>
<feature type="transmembrane region" description="Helical" evidence="6">
    <location>
        <begin position="354"/>
        <end position="375"/>
    </location>
</feature>
<dbReference type="PANTHER" id="PTHR30250">
    <property type="entry name" value="PST FAMILY PREDICTED COLANIC ACID TRANSPORTER"/>
    <property type="match status" value="1"/>
</dbReference>
<protein>
    <submittedName>
        <fullName evidence="7">Uncharacterized protein</fullName>
    </submittedName>
</protein>
<dbReference type="PANTHER" id="PTHR30250:SF11">
    <property type="entry name" value="O-ANTIGEN TRANSPORTER-RELATED"/>
    <property type="match status" value="1"/>
</dbReference>
<keyword evidence="3 6" id="KW-0812">Transmembrane</keyword>
<keyword evidence="8" id="KW-1185">Reference proteome</keyword>
<feature type="transmembrane region" description="Helical" evidence="6">
    <location>
        <begin position="175"/>
        <end position="194"/>
    </location>
</feature>
<dbReference type="EMBL" id="LVYD01000050">
    <property type="protein sequence ID" value="OQP62529.1"/>
    <property type="molecule type" value="Genomic_DNA"/>
</dbReference>
<dbReference type="RefSeq" id="WP_081148978.1">
    <property type="nucleotide sequence ID" value="NZ_LVYD01000050.1"/>
</dbReference>
<keyword evidence="4 6" id="KW-1133">Transmembrane helix</keyword>
<feature type="transmembrane region" description="Helical" evidence="6">
    <location>
        <begin position="243"/>
        <end position="268"/>
    </location>
</feature>
<evidence type="ECO:0000256" key="4">
    <source>
        <dbReference type="ARBA" id="ARBA00022989"/>
    </source>
</evidence>
<name>A0A1V9FVZ0_9BACT</name>
<feature type="transmembrane region" description="Helical" evidence="6">
    <location>
        <begin position="140"/>
        <end position="163"/>
    </location>
</feature>